<feature type="repeat" description="ANK" evidence="3">
    <location>
        <begin position="141"/>
        <end position="173"/>
    </location>
</feature>
<dbReference type="AlphaFoldDB" id="A0A1Q9DNX5"/>
<dbReference type="Proteomes" id="UP000186817">
    <property type="component" value="Unassembled WGS sequence"/>
</dbReference>
<feature type="region of interest" description="Disordered" evidence="5">
    <location>
        <begin position="47"/>
        <end position="100"/>
    </location>
</feature>
<evidence type="ECO:0000259" key="6">
    <source>
        <dbReference type="Pfam" id="PF00168"/>
    </source>
</evidence>
<keyword evidence="8" id="KW-1185">Reference proteome</keyword>
<protein>
    <recommendedName>
        <fullName evidence="6">C2 domain-containing protein</fullName>
    </recommendedName>
</protein>
<feature type="repeat" description="ANK" evidence="3">
    <location>
        <begin position="374"/>
        <end position="406"/>
    </location>
</feature>
<keyword evidence="2 3" id="KW-0040">ANK repeat</keyword>
<feature type="compositionally biased region" description="Basic and acidic residues" evidence="5">
    <location>
        <begin position="236"/>
        <end position="250"/>
    </location>
</feature>
<feature type="compositionally biased region" description="Basic and acidic residues" evidence="5">
    <location>
        <begin position="1061"/>
        <end position="1075"/>
    </location>
</feature>
<feature type="repeat" description="ANK" evidence="3">
    <location>
        <begin position="516"/>
        <end position="548"/>
    </location>
</feature>
<feature type="repeat" description="ANK" evidence="3">
    <location>
        <begin position="549"/>
        <end position="574"/>
    </location>
</feature>
<name>A0A1Q9DNX5_SYMMI</name>
<evidence type="ECO:0000256" key="2">
    <source>
        <dbReference type="ARBA" id="ARBA00023043"/>
    </source>
</evidence>
<dbReference type="SUPFAM" id="SSF49562">
    <property type="entry name" value="C2 domain (Calcium/lipid-binding domain, CaLB)"/>
    <property type="match status" value="1"/>
</dbReference>
<evidence type="ECO:0000256" key="1">
    <source>
        <dbReference type="ARBA" id="ARBA00022737"/>
    </source>
</evidence>
<dbReference type="PANTHER" id="PTHR24123:SF33">
    <property type="entry name" value="PROTEIN HOS4"/>
    <property type="match status" value="1"/>
</dbReference>
<gene>
    <name evidence="7" type="ORF">AK812_SmicGene20876</name>
</gene>
<reference evidence="7 8" key="1">
    <citation type="submission" date="2016-02" db="EMBL/GenBank/DDBJ databases">
        <title>Genome analysis of coral dinoflagellate symbionts highlights evolutionary adaptations to a symbiotic lifestyle.</title>
        <authorList>
            <person name="Aranda M."/>
            <person name="Li Y."/>
            <person name="Liew Y.J."/>
            <person name="Baumgarten S."/>
            <person name="Simakov O."/>
            <person name="Wilson M."/>
            <person name="Piel J."/>
            <person name="Ashoor H."/>
            <person name="Bougouffa S."/>
            <person name="Bajic V.B."/>
            <person name="Ryu T."/>
            <person name="Ravasi T."/>
            <person name="Bayer T."/>
            <person name="Micklem G."/>
            <person name="Kim H."/>
            <person name="Bhak J."/>
            <person name="Lajeunesse T.C."/>
            <person name="Voolstra C.R."/>
        </authorList>
    </citation>
    <scope>NUCLEOTIDE SEQUENCE [LARGE SCALE GENOMIC DNA]</scope>
    <source>
        <strain evidence="7 8">CCMP2467</strain>
    </source>
</reference>
<evidence type="ECO:0000256" key="3">
    <source>
        <dbReference type="PROSITE-ProRule" id="PRU00023"/>
    </source>
</evidence>
<feature type="region of interest" description="Disordered" evidence="5">
    <location>
        <begin position="236"/>
        <end position="258"/>
    </location>
</feature>
<dbReference type="SUPFAM" id="SSF48403">
    <property type="entry name" value="Ankyrin repeat"/>
    <property type="match status" value="3"/>
</dbReference>
<dbReference type="SMART" id="SM00248">
    <property type="entry name" value="ANK"/>
    <property type="match status" value="14"/>
</dbReference>
<keyword evidence="4" id="KW-0175">Coiled coil</keyword>
<evidence type="ECO:0000313" key="8">
    <source>
        <dbReference type="Proteomes" id="UP000186817"/>
    </source>
</evidence>
<feature type="repeat" description="ANK" evidence="3">
    <location>
        <begin position="665"/>
        <end position="697"/>
    </location>
</feature>
<dbReference type="Pfam" id="PF12796">
    <property type="entry name" value="Ank_2"/>
    <property type="match status" value="5"/>
</dbReference>
<feature type="repeat" description="ANK" evidence="3">
    <location>
        <begin position="698"/>
        <end position="730"/>
    </location>
</feature>
<accession>A0A1Q9DNX5</accession>
<dbReference type="OMA" id="EWHEVFR"/>
<dbReference type="InterPro" id="IPR000008">
    <property type="entry name" value="C2_dom"/>
</dbReference>
<dbReference type="PRINTS" id="PR01415">
    <property type="entry name" value="ANKYRIN"/>
</dbReference>
<feature type="repeat" description="ANK" evidence="3">
    <location>
        <begin position="174"/>
        <end position="206"/>
    </location>
</feature>
<organism evidence="7 8">
    <name type="scientific">Symbiodinium microadriaticum</name>
    <name type="common">Dinoflagellate</name>
    <name type="synonym">Zooxanthella microadriatica</name>
    <dbReference type="NCBI Taxonomy" id="2951"/>
    <lineage>
        <taxon>Eukaryota</taxon>
        <taxon>Sar</taxon>
        <taxon>Alveolata</taxon>
        <taxon>Dinophyceae</taxon>
        <taxon>Suessiales</taxon>
        <taxon>Symbiodiniaceae</taxon>
        <taxon>Symbiodinium</taxon>
    </lineage>
</organism>
<feature type="repeat" description="ANK" evidence="3">
    <location>
        <begin position="341"/>
        <end position="373"/>
    </location>
</feature>
<sequence length="1255" mass="140463">MRRKVCWTGAMGIILAKREEERISFNQTRARASAYLEKCRPDYIEDDVLLGLAPDDKDENQKDEDEELENQEPEVEEEEEEDEDKEEEDERKLMAEASSRAKERVQAELKKFRQAAIKGNRWALMKMTRSPHLAIDSPDQHGRTALHLAAEHGQHRAVEILLGARARHDIKTKMGWTPLHTSAFHGQIACINLLLQSTADVNCKEKHGCTPLMFAASSPKLYLVDLVSKQDRARRLKARTDAEKKRREQEEDRLDSDLASLTREKGAGSISTTAPNVVWKFYQNRIELLVLNALLSSPKVKVDAYDNKRRTALLYAARFGRTFAVSRLLDAKASLGFADREGQVPLFAAACNEHLDTVDLLLRAGSNINATDQYFRTPLHGALEEGDESMANLLLKAGASVNAYDCEGRTPIMLAMDRGNRRLFSKIVEKKSNLDVLDKRGWNVVIYAIETQMLTDVYPLLMKLNKNAAIILRARDPQGLNAVHHAAQLPSAELSTKCVQQLANLDFEAASFGDCNGDTAIHSAAERGRLEVLRIFIDRLPSLDFLNNRGETPLHYAARGGHMACVVALVHGAAGRQGPCDAGAIDSQGWNLLMHACVSGHLDLVNLLLQNREGQHPDLAFPPLDVNHEDRAGVTALCVAAREGHWQLLPSLVLAGSNTAGKDRDGFTAVHWAAMEDEALTMKCLLDLGFDANAKDFKGWTPLMHACARGADEVVRVLVDFSAEIDARNWDGDTALQITQRRRDPPDVVAVTKDILLDGIMGSDEPAQGGSVQANGHMMVSVLEATDLYLEGKTGFVNAYVNLQLRTQTGARPQAAFTSCVLQNSSPEWHEVFRFDTVRVDPSAVLVAWVVAAPGENTKEVMDGAALGLDEVELQNLSHMEAVTGKTLHQEQPQFTSALQESFQRLMKRADREEDAEVLRLRKLAMAQLTGTEPTEDLKFSQTQVKGEDGLALTERRWNEVSNLREVLVRSGCDVPEPLVPRTHLPLGCVVVRYRHLRAAVWGSEPVTVVRTLRLSCRGSLRVQIDFRPKFFECKEEERAKLLSPEEEDELYRVTPGTEEDERREAELWQETQQKKKQDAERLSIDILGKMKAKRAVMSTEEALERAKRIKHLRDPEVLLRRFQQVSHWASQVLKIREEFRNAEVERARLAAKQAELLASEAKKGETDQKQKARAAGWSGKLKSYVQTRYKAWSEERAFKQAALDKPIGSVDMQELMKAKAVPGVPLPKKVPAPAIPRLKAERWVEEFLEGSRMI</sequence>
<dbReference type="InterPro" id="IPR002110">
    <property type="entry name" value="Ankyrin_rpt"/>
</dbReference>
<dbReference type="CDD" id="cd00030">
    <property type="entry name" value="C2"/>
    <property type="match status" value="1"/>
</dbReference>
<comment type="caution">
    <text evidence="7">The sequence shown here is derived from an EMBL/GenBank/DDBJ whole genome shotgun (WGS) entry which is preliminary data.</text>
</comment>
<dbReference type="Gene3D" id="1.25.40.20">
    <property type="entry name" value="Ankyrin repeat-containing domain"/>
    <property type="match status" value="4"/>
</dbReference>
<dbReference type="PROSITE" id="PS50088">
    <property type="entry name" value="ANK_REPEAT"/>
    <property type="match status" value="9"/>
</dbReference>
<evidence type="ECO:0000256" key="4">
    <source>
        <dbReference type="SAM" id="Coils"/>
    </source>
</evidence>
<dbReference type="Pfam" id="PF00168">
    <property type="entry name" value="C2"/>
    <property type="match status" value="1"/>
</dbReference>
<dbReference type="OrthoDB" id="194358at2759"/>
<feature type="coiled-coil region" evidence="4">
    <location>
        <begin position="1090"/>
        <end position="1153"/>
    </location>
</feature>
<feature type="repeat" description="ANK" evidence="3">
    <location>
        <begin position="407"/>
        <end position="439"/>
    </location>
</feature>
<evidence type="ECO:0000313" key="7">
    <source>
        <dbReference type="EMBL" id="OLP96862.1"/>
    </source>
</evidence>
<dbReference type="InterPro" id="IPR035892">
    <property type="entry name" value="C2_domain_sf"/>
</dbReference>
<proteinExistence type="predicted"/>
<dbReference type="EMBL" id="LSRX01000453">
    <property type="protein sequence ID" value="OLP96862.1"/>
    <property type="molecule type" value="Genomic_DNA"/>
</dbReference>
<dbReference type="InterPro" id="IPR051165">
    <property type="entry name" value="Multifunctional_ANK_Repeat"/>
</dbReference>
<evidence type="ECO:0000256" key="5">
    <source>
        <dbReference type="SAM" id="MobiDB-lite"/>
    </source>
</evidence>
<dbReference type="PANTHER" id="PTHR24123">
    <property type="entry name" value="ANKYRIN REPEAT-CONTAINING"/>
    <property type="match status" value="1"/>
</dbReference>
<dbReference type="Gene3D" id="2.60.40.150">
    <property type="entry name" value="C2 domain"/>
    <property type="match status" value="1"/>
</dbReference>
<feature type="compositionally biased region" description="Basic and acidic residues" evidence="5">
    <location>
        <begin position="90"/>
        <end position="100"/>
    </location>
</feature>
<keyword evidence="1" id="KW-0677">Repeat</keyword>
<dbReference type="InterPro" id="IPR036770">
    <property type="entry name" value="Ankyrin_rpt-contain_sf"/>
</dbReference>
<feature type="domain" description="C2" evidence="6">
    <location>
        <begin position="777"/>
        <end position="871"/>
    </location>
</feature>
<dbReference type="PROSITE" id="PS50297">
    <property type="entry name" value="ANK_REP_REGION"/>
    <property type="match status" value="8"/>
</dbReference>
<feature type="region of interest" description="Disordered" evidence="5">
    <location>
        <begin position="1046"/>
        <end position="1075"/>
    </location>
</feature>
<feature type="compositionally biased region" description="Acidic residues" evidence="5">
    <location>
        <begin position="56"/>
        <end position="89"/>
    </location>
</feature>